<reference evidence="2 3" key="1">
    <citation type="submission" date="2015-09" db="EMBL/GenBank/DDBJ databases">
        <authorList>
            <consortium name="Swine Surveillance"/>
        </authorList>
    </citation>
    <scope>NUCLEOTIDE SEQUENCE [LARGE SCALE GENOMIC DNA]</scope>
    <source>
        <strain evidence="2 3">CECT 5294</strain>
    </source>
</reference>
<dbReference type="PANTHER" id="PTHR34700:SF4">
    <property type="entry name" value="PHAGE-LIKE ELEMENT PBSX PROTEIN XKDP"/>
    <property type="match status" value="1"/>
</dbReference>
<dbReference type="RefSeq" id="WP_058122509.1">
    <property type="nucleotide sequence ID" value="NZ_CYRX01000009.1"/>
</dbReference>
<feature type="domain" description="LysM" evidence="1">
    <location>
        <begin position="210"/>
        <end position="259"/>
    </location>
</feature>
<accession>A0A0P1EW04</accession>
<evidence type="ECO:0000313" key="2">
    <source>
        <dbReference type="EMBL" id="CUH59231.1"/>
    </source>
</evidence>
<dbReference type="InterPro" id="IPR052196">
    <property type="entry name" value="Bact_Kbp"/>
</dbReference>
<organism evidence="2 3">
    <name type="scientific">Thalassobacter stenotrophicus</name>
    <dbReference type="NCBI Taxonomy" id="266809"/>
    <lineage>
        <taxon>Bacteria</taxon>
        <taxon>Pseudomonadati</taxon>
        <taxon>Pseudomonadota</taxon>
        <taxon>Alphaproteobacteria</taxon>
        <taxon>Rhodobacterales</taxon>
        <taxon>Roseobacteraceae</taxon>
        <taxon>Thalassobacter</taxon>
    </lineage>
</organism>
<dbReference type="Gene3D" id="3.10.350.10">
    <property type="entry name" value="LysM domain"/>
    <property type="match status" value="1"/>
</dbReference>
<dbReference type="SMART" id="SM00257">
    <property type="entry name" value="LysM"/>
    <property type="match status" value="1"/>
</dbReference>
<dbReference type="CDD" id="cd00118">
    <property type="entry name" value="LysM"/>
    <property type="match status" value="1"/>
</dbReference>
<dbReference type="SUPFAM" id="SSF54106">
    <property type="entry name" value="LysM domain"/>
    <property type="match status" value="1"/>
</dbReference>
<evidence type="ECO:0000313" key="3">
    <source>
        <dbReference type="Proteomes" id="UP000051298"/>
    </source>
</evidence>
<evidence type="ECO:0000259" key="1">
    <source>
        <dbReference type="PROSITE" id="PS51782"/>
    </source>
</evidence>
<dbReference type="PANTHER" id="PTHR34700">
    <property type="entry name" value="POTASSIUM BINDING PROTEIN KBP"/>
    <property type="match status" value="1"/>
</dbReference>
<dbReference type="AlphaFoldDB" id="A0A0P1EW04"/>
<dbReference type="PROSITE" id="PS51782">
    <property type="entry name" value="LYSM"/>
    <property type="match status" value="1"/>
</dbReference>
<proteinExistence type="predicted"/>
<dbReference type="InterPro" id="IPR036779">
    <property type="entry name" value="LysM_dom_sf"/>
</dbReference>
<gene>
    <name evidence="2" type="ORF">THS5294_00514</name>
</gene>
<dbReference type="InterPro" id="IPR018392">
    <property type="entry name" value="LysM"/>
</dbReference>
<protein>
    <submittedName>
        <fullName evidence="2">LysM domain/BON superfamily protein</fullName>
    </submittedName>
</protein>
<dbReference type="Proteomes" id="UP000051298">
    <property type="component" value="Unassembled WGS sequence"/>
</dbReference>
<dbReference type="EMBL" id="CYRX01000009">
    <property type="protein sequence ID" value="CUH59231.1"/>
    <property type="molecule type" value="Genomic_DNA"/>
</dbReference>
<dbReference type="Pfam" id="PF01476">
    <property type="entry name" value="LysM"/>
    <property type="match status" value="1"/>
</dbReference>
<name>A0A0P1EW04_9RHOB</name>
<sequence length="260" mass="26952">MIRLFMIYTGLLCAAALGLWFGRSDQKPLAEAAQDIEILPEVVAVAPSAPAPVIVELPESLPEIAVTPPEVQIIESQAPEPVETAVVSSSPAPVPLPPVVVAPSEPEEVFTPTVEVLPDVVEEVPAPVVIASVPAVSQMETAAAPVADSLPEAEVEQAEVRPAPAPVIKPPAPAQTPAPVAEPAPRLPLDPVIEALIAQAALAAEAGTGDTYVVQPGDSLLSIARALYGNSDAYQQIFDANRDLLPSIDAIQTGQTLRLP</sequence>